<dbReference type="AlphaFoldDB" id="U2W9I9"/>
<proteinExistence type="predicted"/>
<dbReference type="Gene3D" id="3.30.1660.40">
    <property type="entry name" value="FlgT, N-terminal domain"/>
    <property type="match status" value="1"/>
</dbReference>
<keyword evidence="2" id="KW-0560">Oxidoreductase</keyword>
<dbReference type="eggNOG" id="ENOG5032RM2">
    <property type="taxonomic scope" value="Bacteria"/>
</dbReference>
<comment type="caution">
    <text evidence="2">The sequence shown here is derived from an EMBL/GenBank/DDBJ whole genome shotgun (WGS) entry which is preliminary data.</text>
</comment>
<keyword evidence="1" id="KW-0732">Signal</keyword>
<evidence type="ECO:0000313" key="3">
    <source>
        <dbReference type="Proteomes" id="UP000016762"/>
    </source>
</evidence>
<evidence type="ECO:0000313" key="2">
    <source>
        <dbReference type="EMBL" id="ERL46239.1"/>
    </source>
</evidence>
<sequence>MRNILKVCVFIFVLSLSSFFGPAQAGVNIVEVTGRAALSDQYTSDELRRMALEDALYLAALQGEARVDGYSFIDEMTNLTEQVLVRPGDSILDYSLLEEKQTEHHFEVKIRAVTGHIDDSCSSSMKSRLHVYSPQINMARNAPSWAAGIAKKMVSILFDAIDKSENLEPVNQMYMTYDPVKAQRVGSAMDYNTIMTSSAVASGDFALAPRIEIRQRKNNMGYVAKSKQLDIIVHVDVYDHLGVMVAMETFPVTHRMGFEFYLDTVNTLTAPSRDNLLAQFSEDFKHFVMNFGQEFSCRPVTGKLTLDQDNRLRVDFGVAKGVLKNHLAVVAGNDASWTVFRVVEAQMNSVFLETLDKRKNNADFDGKTVRFMELGQ</sequence>
<organism evidence="2 3">
    <name type="scientific">Candidatus Micropelagius thuwalensis</name>
    <dbReference type="NCBI Taxonomy" id="1397666"/>
    <lineage>
        <taxon>Bacteria</taxon>
        <taxon>Pseudomonadati</taxon>
        <taxon>Pseudomonadota</taxon>
        <taxon>Alphaproteobacteria</taxon>
        <taxon>PS1 clade</taxon>
        <taxon>Candidatus Micropelagius</taxon>
    </lineage>
</organism>
<dbReference type="GO" id="GO:0016491">
    <property type="term" value="F:oxidoreductase activity"/>
    <property type="evidence" value="ECO:0007669"/>
    <property type="project" value="UniProtKB-KW"/>
</dbReference>
<gene>
    <name evidence="2" type="ORF">RS24_01237</name>
</gene>
<reference evidence="2 3" key="1">
    <citation type="journal article" date="2014" name="FEMS Microbiol. Ecol.">
        <title>Genomic differentiation among two strains of the PS1 clade isolated from geographically separated marine habitats.</title>
        <authorList>
            <person name="Jimenez-Infante F."/>
            <person name="Ngugi D.K."/>
            <person name="Alam I."/>
            <person name="Rashid M."/>
            <person name="Baalawi W."/>
            <person name="Kamau A.A."/>
            <person name="Bajic V.B."/>
            <person name="Stingl U."/>
        </authorList>
    </citation>
    <scope>NUCLEOTIDE SEQUENCE [LARGE SCALE GENOMIC DNA]</scope>
    <source>
        <strain evidence="2 3">RS24</strain>
    </source>
</reference>
<dbReference type="OrthoDB" id="7815177at2"/>
<dbReference type="STRING" id="1397666.RS24_01237"/>
<dbReference type="Proteomes" id="UP000016762">
    <property type="component" value="Unassembled WGS sequence"/>
</dbReference>
<dbReference type="InterPro" id="IPR038180">
    <property type="entry name" value="FlgT_N_sf"/>
</dbReference>
<dbReference type="EC" id="1.9.3.1" evidence="2"/>
<protein>
    <submittedName>
        <fullName evidence="2">Cytochrome c oxidase aa3-type subunit III protein</fullName>
        <ecNumber evidence="2">1.9.3.1</ecNumber>
    </submittedName>
</protein>
<keyword evidence="3" id="KW-1185">Reference proteome</keyword>
<dbReference type="EMBL" id="AWXE01000004">
    <property type="protein sequence ID" value="ERL46239.1"/>
    <property type="molecule type" value="Genomic_DNA"/>
</dbReference>
<name>U2W9I9_9PROT</name>
<feature type="chain" id="PRO_5004635642" evidence="1">
    <location>
        <begin position="26"/>
        <end position="376"/>
    </location>
</feature>
<accession>U2W9I9</accession>
<feature type="signal peptide" evidence="1">
    <location>
        <begin position="1"/>
        <end position="25"/>
    </location>
</feature>
<dbReference type="RefSeq" id="WP_021777218.1">
    <property type="nucleotide sequence ID" value="NZ_AWXE01000004.1"/>
</dbReference>
<evidence type="ECO:0000256" key="1">
    <source>
        <dbReference type="SAM" id="SignalP"/>
    </source>
</evidence>